<dbReference type="Proteomes" id="UP000077013">
    <property type="component" value="Unassembled WGS sequence"/>
</dbReference>
<protein>
    <submittedName>
        <fullName evidence="4">Acetyltransferase</fullName>
    </submittedName>
</protein>
<reference evidence="4 5" key="1">
    <citation type="submission" date="2016-02" db="EMBL/GenBank/DDBJ databases">
        <title>Ulvibacter sp. LPB0005, isolated from Thais luteostoma.</title>
        <authorList>
            <person name="Shin S.-K."/>
            <person name="Yi H."/>
        </authorList>
    </citation>
    <scope>NUCLEOTIDE SEQUENCE [LARGE SCALE GENOMIC DNA]</scope>
    <source>
        <strain evidence="4 5">LPB0005</strain>
    </source>
</reference>
<evidence type="ECO:0000259" key="3">
    <source>
        <dbReference type="PROSITE" id="PS51186"/>
    </source>
</evidence>
<organism evidence="4 5">
    <name type="scientific">Cochleicola gelatinilyticus</name>
    <dbReference type="NCBI Taxonomy" id="1763537"/>
    <lineage>
        <taxon>Bacteria</taxon>
        <taxon>Pseudomonadati</taxon>
        <taxon>Bacteroidota</taxon>
        <taxon>Flavobacteriia</taxon>
        <taxon>Flavobacteriales</taxon>
        <taxon>Flavobacteriaceae</taxon>
        <taxon>Cochleicola</taxon>
    </lineage>
</organism>
<comment type="caution">
    <text evidence="4">The sequence shown here is derived from an EMBL/GenBank/DDBJ whole genome shotgun (WGS) entry which is preliminary data.</text>
</comment>
<evidence type="ECO:0000313" key="5">
    <source>
        <dbReference type="Proteomes" id="UP000077013"/>
    </source>
</evidence>
<evidence type="ECO:0000313" key="4">
    <source>
        <dbReference type="EMBL" id="OAB78517.1"/>
    </source>
</evidence>
<evidence type="ECO:0000256" key="2">
    <source>
        <dbReference type="ARBA" id="ARBA00023315"/>
    </source>
</evidence>
<dbReference type="RefSeq" id="WP_068591583.1">
    <property type="nucleotide sequence ID" value="NZ_LRXL01000037.1"/>
</dbReference>
<feature type="domain" description="N-acetyltransferase" evidence="3">
    <location>
        <begin position="4"/>
        <end position="161"/>
    </location>
</feature>
<proteinExistence type="predicted"/>
<dbReference type="Pfam" id="PF00583">
    <property type="entry name" value="Acetyltransf_1"/>
    <property type="match status" value="1"/>
</dbReference>
<dbReference type="PANTHER" id="PTHR43877">
    <property type="entry name" value="AMINOALKYLPHOSPHONATE N-ACETYLTRANSFERASE-RELATED-RELATED"/>
    <property type="match status" value="1"/>
</dbReference>
<dbReference type="SUPFAM" id="SSF55729">
    <property type="entry name" value="Acyl-CoA N-acyltransferases (Nat)"/>
    <property type="match status" value="1"/>
</dbReference>
<dbReference type="InterPro" id="IPR000182">
    <property type="entry name" value="GNAT_dom"/>
</dbReference>
<keyword evidence="5" id="KW-1185">Reference proteome</keyword>
<dbReference type="Gene3D" id="3.40.630.30">
    <property type="match status" value="1"/>
</dbReference>
<gene>
    <name evidence="4" type="ORF">ULVI_07955</name>
</gene>
<keyword evidence="2" id="KW-0012">Acyltransferase</keyword>
<dbReference type="STRING" id="1763537.ULVI_07955"/>
<dbReference type="EMBL" id="LRXL01000037">
    <property type="protein sequence ID" value="OAB78517.1"/>
    <property type="molecule type" value="Genomic_DNA"/>
</dbReference>
<name>A0A167HE44_9FLAO</name>
<accession>A0A167HE44</accession>
<dbReference type="GO" id="GO:0016747">
    <property type="term" value="F:acyltransferase activity, transferring groups other than amino-acyl groups"/>
    <property type="evidence" value="ECO:0007669"/>
    <property type="project" value="InterPro"/>
</dbReference>
<dbReference type="InterPro" id="IPR016181">
    <property type="entry name" value="Acyl_CoA_acyltransferase"/>
</dbReference>
<sequence length="161" mass="18032">MNEPIIRPIQKKDNPHIARVIRSVLIDLGVPKVGTAYEDAALDCMFETYQSNRMAYFVVEENGELIGGAGVAPLANYEGNVCELQKMYYLPQARGRGIGSAMMQNCLAKAKEFQFEKCYLETMPYMKAAQKLYERSGFSYIDGALGNTGHYSCPVHMLKDL</sequence>
<dbReference type="OrthoDB" id="5419426at2"/>
<dbReference type="PANTHER" id="PTHR43877:SF2">
    <property type="entry name" value="AMINOALKYLPHOSPHONATE N-ACETYLTRANSFERASE-RELATED"/>
    <property type="match status" value="1"/>
</dbReference>
<dbReference type="AlphaFoldDB" id="A0A167HE44"/>
<dbReference type="PROSITE" id="PS51186">
    <property type="entry name" value="GNAT"/>
    <property type="match status" value="1"/>
</dbReference>
<dbReference type="InterPro" id="IPR050832">
    <property type="entry name" value="Bact_Acetyltransf"/>
</dbReference>
<dbReference type="CDD" id="cd04301">
    <property type="entry name" value="NAT_SF"/>
    <property type="match status" value="1"/>
</dbReference>
<keyword evidence="1 4" id="KW-0808">Transferase</keyword>
<evidence type="ECO:0000256" key="1">
    <source>
        <dbReference type="ARBA" id="ARBA00022679"/>
    </source>
</evidence>